<evidence type="ECO:0000313" key="10">
    <source>
        <dbReference type="Proteomes" id="UP001341840"/>
    </source>
</evidence>
<dbReference type="SMART" id="SM00645">
    <property type="entry name" value="Pept_C1"/>
    <property type="match status" value="1"/>
</dbReference>
<dbReference type="Pfam" id="PF08246">
    <property type="entry name" value="Inhibitor_I29"/>
    <property type="match status" value="1"/>
</dbReference>
<accession>A0ABU6ZBA8</accession>
<dbReference type="PANTHER" id="PTHR12411">
    <property type="entry name" value="CYSTEINE PROTEASE FAMILY C1-RELATED"/>
    <property type="match status" value="1"/>
</dbReference>
<evidence type="ECO:0000259" key="8">
    <source>
        <dbReference type="SMART" id="SM00848"/>
    </source>
</evidence>
<dbReference type="CDD" id="cd02248">
    <property type="entry name" value="Peptidase_C1A"/>
    <property type="match status" value="1"/>
</dbReference>
<proteinExistence type="inferred from homology"/>
<feature type="domain" description="Peptidase C1A papain C-terminal" evidence="7">
    <location>
        <begin position="130"/>
        <end position="345"/>
    </location>
</feature>
<dbReference type="InterPro" id="IPR013201">
    <property type="entry name" value="Prot_inhib_I29"/>
</dbReference>
<evidence type="ECO:0000256" key="5">
    <source>
        <dbReference type="ARBA" id="ARBA00023157"/>
    </source>
</evidence>
<protein>
    <submittedName>
        <fullName evidence="9">Uncharacterized protein</fullName>
    </submittedName>
</protein>
<dbReference type="EMBL" id="JASCZI010272005">
    <property type="protein sequence ID" value="MED6219101.1"/>
    <property type="molecule type" value="Genomic_DNA"/>
</dbReference>
<dbReference type="PRINTS" id="PR00705">
    <property type="entry name" value="PAPAIN"/>
</dbReference>
<evidence type="ECO:0000313" key="9">
    <source>
        <dbReference type="EMBL" id="MED6219101.1"/>
    </source>
</evidence>
<feature type="domain" description="Cathepsin propeptide inhibitor" evidence="8">
    <location>
        <begin position="45"/>
        <end position="102"/>
    </location>
</feature>
<comment type="caution">
    <text evidence="9">The sequence shown here is derived from an EMBL/GenBank/DDBJ whole genome shotgun (WGS) entry which is preliminary data.</text>
</comment>
<reference evidence="9 10" key="1">
    <citation type="journal article" date="2023" name="Plants (Basel)">
        <title>Bridging the Gap: Combining Genomics and Transcriptomics Approaches to Understand Stylosanthes scabra, an Orphan Legume from the Brazilian Caatinga.</title>
        <authorList>
            <person name="Ferreira-Neto J.R.C."/>
            <person name="da Silva M.D."/>
            <person name="Binneck E."/>
            <person name="de Melo N.F."/>
            <person name="da Silva R.H."/>
            <person name="de Melo A.L.T.M."/>
            <person name="Pandolfi V."/>
            <person name="Bustamante F.O."/>
            <person name="Brasileiro-Vidal A.C."/>
            <person name="Benko-Iseppon A.M."/>
        </authorList>
    </citation>
    <scope>NUCLEOTIDE SEQUENCE [LARGE SCALE GENOMIC DNA]</scope>
    <source>
        <tissue evidence="9">Leaves</tissue>
    </source>
</reference>
<dbReference type="SUPFAM" id="SSF54001">
    <property type="entry name" value="Cysteine proteinases"/>
    <property type="match status" value="1"/>
</dbReference>
<sequence length="346" mass="38037">MAFTGQKQYNLAIFLFIVVVGISQVVLSRKLNVEESNNLDMVGRHEQWMVKYGRVYKDEEEKQKRFLIFKKNVEYIESFNAGGDKSYELGINHLSDKTSEELKASLNGYKGPQRGSTPTTTFKYANVDPIPESIDWRTKGVVTPVKNQGSNCGCCWAFSAVGAVESIHAMTTGNLVSLSEQQLVSCDRHGRDQGCRGGFMQDAFRYISMNGGIAGEEDYPYNATDGVCNAEQPVAVAKIRGYEMVPANNETELMKAVANQPISVSIDPHSLFPYKSGVFDGPCGYDLVHAVLAVGYGTTEDGTDYWIMKNSWGPDWGEGGYFRIKRGIGAGPGLCGIAMENSYPTA</sequence>
<dbReference type="InterPro" id="IPR025661">
    <property type="entry name" value="Pept_asp_AS"/>
</dbReference>
<comment type="similarity">
    <text evidence="1">Belongs to the peptidase C1 family.</text>
</comment>
<keyword evidence="4" id="KW-0788">Thiol protease</keyword>
<dbReference type="Pfam" id="PF00112">
    <property type="entry name" value="Peptidase_C1"/>
    <property type="match status" value="1"/>
</dbReference>
<dbReference type="SMART" id="SM00848">
    <property type="entry name" value="Inhibitor_I29"/>
    <property type="match status" value="1"/>
</dbReference>
<gene>
    <name evidence="9" type="ORF">PIB30_032690</name>
</gene>
<dbReference type="PROSITE" id="PS00640">
    <property type="entry name" value="THIOL_PROTEASE_ASN"/>
    <property type="match status" value="1"/>
</dbReference>
<evidence type="ECO:0000256" key="3">
    <source>
        <dbReference type="ARBA" id="ARBA00022801"/>
    </source>
</evidence>
<evidence type="ECO:0000256" key="2">
    <source>
        <dbReference type="ARBA" id="ARBA00022670"/>
    </source>
</evidence>
<dbReference type="InterPro" id="IPR013128">
    <property type="entry name" value="Peptidase_C1A"/>
</dbReference>
<keyword evidence="10" id="KW-1185">Reference proteome</keyword>
<evidence type="ECO:0000256" key="6">
    <source>
        <dbReference type="ARBA" id="ARBA00023180"/>
    </source>
</evidence>
<organism evidence="9 10">
    <name type="scientific">Stylosanthes scabra</name>
    <dbReference type="NCBI Taxonomy" id="79078"/>
    <lineage>
        <taxon>Eukaryota</taxon>
        <taxon>Viridiplantae</taxon>
        <taxon>Streptophyta</taxon>
        <taxon>Embryophyta</taxon>
        <taxon>Tracheophyta</taxon>
        <taxon>Spermatophyta</taxon>
        <taxon>Magnoliopsida</taxon>
        <taxon>eudicotyledons</taxon>
        <taxon>Gunneridae</taxon>
        <taxon>Pentapetalae</taxon>
        <taxon>rosids</taxon>
        <taxon>fabids</taxon>
        <taxon>Fabales</taxon>
        <taxon>Fabaceae</taxon>
        <taxon>Papilionoideae</taxon>
        <taxon>50 kb inversion clade</taxon>
        <taxon>dalbergioids sensu lato</taxon>
        <taxon>Dalbergieae</taxon>
        <taxon>Pterocarpus clade</taxon>
        <taxon>Stylosanthes</taxon>
    </lineage>
</organism>
<dbReference type="Proteomes" id="UP001341840">
    <property type="component" value="Unassembled WGS sequence"/>
</dbReference>
<dbReference type="InterPro" id="IPR038765">
    <property type="entry name" value="Papain-like_cys_pep_sf"/>
</dbReference>
<keyword evidence="5" id="KW-1015">Disulfide bond</keyword>
<keyword evidence="3" id="KW-0378">Hydrolase</keyword>
<name>A0ABU6ZBA8_9FABA</name>
<evidence type="ECO:0000259" key="7">
    <source>
        <dbReference type="SMART" id="SM00645"/>
    </source>
</evidence>
<evidence type="ECO:0000256" key="4">
    <source>
        <dbReference type="ARBA" id="ARBA00022807"/>
    </source>
</evidence>
<dbReference type="InterPro" id="IPR039417">
    <property type="entry name" value="Peptidase_C1A_papain-like"/>
</dbReference>
<dbReference type="InterPro" id="IPR000668">
    <property type="entry name" value="Peptidase_C1A_C"/>
</dbReference>
<keyword evidence="6" id="KW-0325">Glycoprotein</keyword>
<keyword evidence="2" id="KW-0645">Protease</keyword>
<evidence type="ECO:0000256" key="1">
    <source>
        <dbReference type="ARBA" id="ARBA00008455"/>
    </source>
</evidence>
<dbReference type="Gene3D" id="3.90.70.10">
    <property type="entry name" value="Cysteine proteinases"/>
    <property type="match status" value="1"/>
</dbReference>